<feature type="domain" description="Fibronectin type-III" evidence="6">
    <location>
        <begin position="142"/>
        <end position="238"/>
    </location>
</feature>
<dbReference type="SUPFAM" id="SSF50965">
    <property type="entry name" value="Galactose oxidase, central domain"/>
    <property type="match status" value="1"/>
</dbReference>
<organism evidence="7 8">
    <name type="scientific">Kineosporia corallincola</name>
    <dbReference type="NCBI Taxonomy" id="2835133"/>
    <lineage>
        <taxon>Bacteria</taxon>
        <taxon>Bacillati</taxon>
        <taxon>Actinomycetota</taxon>
        <taxon>Actinomycetes</taxon>
        <taxon>Kineosporiales</taxon>
        <taxon>Kineosporiaceae</taxon>
        <taxon>Kineosporia</taxon>
    </lineage>
</organism>
<dbReference type="SUPFAM" id="SSF63825">
    <property type="entry name" value="YWTD domain"/>
    <property type="match status" value="2"/>
</dbReference>
<evidence type="ECO:0000313" key="8">
    <source>
        <dbReference type="Proteomes" id="UP001197247"/>
    </source>
</evidence>
<dbReference type="InterPro" id="IPR036116">
    <property type="entry name" value="FN3_sf"/>
</dbReference>
<dbReference type="Pfam" id="PF20148">
    <property type="entry name" value="DUF6531"/>
    <property type="match status" value="1"/>
</dbReference>
<dbReference type="InterPro" id="IPR056823">
    <property type="entry name" value="TEN-like_YD-shell"/>
</dbReference>
<evidence type="ECO:0000256" key="5">
    <source>
        <dbReference type="SAM" id="Phobius"/>
    </source>
</evidence>
<evidence type="ECO:0000256" key="2">
    <source>
        <dbReference type="ARBA" id="ARBA00023295"/>
    </source>
</evidence>
<dbReference type="SUPFAM" id="SSF49265">
    <property type="entry name" value="Fibronectin type III"/>
    <property type="match status" value="3"/>
</dbReference>
<dbReference type="PROSITE" id="PS50853">
    <property type="entry name" value="FN3"/>
    <property type="match status" value="5"/>
</dbReference>
<keyword evidence="5" id="KW-0812">Transmembrane</keyword>
<feature type="compositionally biased region" description="Polar residues" evidence="4">
    <location>
        <begin position="864"/>
        <end position="874"/>
    </location>
</feature>
<dbReference type="CDD" id="cd00063">
    <property type="entry name" value="FN3"/>
    <property type="match status" value="5"/>
</dbReference>
<feature type="domain" description="Fibronectin type-III" evidence="6">
    <location>
        <begin position="431"/>
        <end position="527"/>
    </location>
</feature>
<dbReference type="InterPro" id="IPR013783">
    <property type="entry name" value="Ig-like_fold"/>
</dbReference>
<feature type="compositionally biased region" description="Low complexity" evidence="4">
    <location>
        <begin position="884"/>
        <end position="896"/>
    </location>
</feature>
<evidence type="ECO:0000256" key="3">
    <source>
        <dbReference type="ARBA" id="ARBA00023326"/>
    </source>
</evidence>
<evidence type="ECO:0000256" key="1">
    <source>
        <dbReference type="ARBA" id="ARBA00022737"/>
    </source>
</evidence>
<dbReference type="InterPro" id="IPR003961">
    <property type="entry name" value="FN3_dom"/>
</dbReference>
<dbReference type="PANTHER" id="PTHR32305:SF15">
    <property type="entry name" value="PROTEIN RHSA-RELATED"/>
    <property type="match status" value="1"/>
</dbReference>
<dbReference type="Proteomes" id="UP001197247">
    <property type="component" value="Unassembled WGS sequence"/>
</dbReference>
<accession>A0ABS5TTT9</accession>
<dbReference type="PANTHER" id="PTHR32305">
    <property type="match status" value="1"/>
</dbReference>
<comment type="caution">
    <text evidence="7">The sequence shown here is derived from an EMBL/GenBank/DDBJ whole genome shotgun (WGS) entry which is preliminary data.</text>
</comment>
<evidence type="ECO:0000313" key="7">
    <source>
        <dbReference type="EMBL" id="MBT0774216.1"/>
    </source>
</evidence>
<keyword evidence="2" id="KW-0326">Glycosidase</keyword>
<dbReference type="Gene3D" id="2.120.10.30">
    <property type="entry name" value="TolB, C-terminal domain"/>
    <property type="match status" value="7"/>
</dbReference>
<dbReference type="SMART" id="SM00060">
    <property type="entry name" value="FN3"/>
    <property type="match status" value="5"/>
</dbReference>
<dbReference type="Pfam" id="PF25023">
    <property type="entry name" value="TEN_YD-shell"/>
    <property type="match status" value="3"/>
</dbReference>
<dbReference type="InterPro" id="IPR031325">
    <property type="entry name" value="RHS_repeat"/>
</dbReference>
<dbReference type="SUPFAM" id="SSF63829">
    <property type="entry name" value="Calcium-dependent phosphotriesterase"/>
    <property type="match status" value="2"/>
</dbReference>
<proteinExistence type="predicted"/>
<dbReference type="InterPro" id="IPR011042">
    <property type="entry name" value="6-blade_b-propeller_TolB-like"/>
</dbReference>
<feature type="compositionally biased region" description="Polar residues" evidence="4">
    <location>
        <begin position="2351"/>
        <end position="2366"/>
    </location>
</feature>
<keyword evidence="1" id="KW-0677">Repeat</keyword>
<keyword evidence="5" id="KW-0472">Membrane</keyword>
<name>A0ABS5TTT9_9ACTN</name>
<gene>
    <name evidence="7" type="ORF">KIH74_35050</name>
</gene>
<feature type="domain" description="Fibronectin type-III" evidence="6">
    <location>
        <begin position="334"/>
        <end position="430"/>
    </location>
</feature>
<feature type="domain" description="Fibronectin type-III" evidence="6">
    <location>
        <begin position="45"/>
        <end position="141"/>
    </location>
</feature>
<feature type="domain" description="Fibronectin type-III" evidence="6">
    <location>
        <begin position="241"/>
        <end position="333"/>
    </location>
</feature>
<dbReference type="InterPro" id="IPR006530">
    <property type="entry name" value="YD"/>
</dbReference>
<dbReference type="NCBIfam" id="TIGR03696">
    <property type="entry name" value="Rhs_assc_core"/>
    <property type="match status" value="1"/>
</dbReference>
<dbReference type="InterPro" id="IPR050708">
    <property type="entry name" value="T6SS_VgrG/RHS"/>
</dbReference>
<keyword evidence="8" id="KW-1185">Reference proteome</keyword>
<feature type="transmembrane region" description="Helical" evidence="5">
    <location>
        <begin position="14"/>
        <end position="35"/>
    </location>
</feature>
<dbReference type="InterPro" id="IPR011043">
    <property type="entry name" value="Gal_Oxase/kelch_b-propeller"/>
</dbReference>
<sequence>MGGKLIVLDGRRALWARVVIAVMALVAVMAGQIVAVSGAAYAASAPGAPTGLTGTGGVSQVGLRWKAPTSTGGAAISDYIVQYRLSSVSSWSTFADGTSTTLAATVTGLTNGSAYTFQVAAKNSAGTGAYSSTVSATPAATAPGAPTGVGVVSGAGQLNVSWTAPASSGGTAISDYVIQYKLVSASSWTTFADGTSTSTSAVVKPLTNGSSYDVRVAAVNSSGTSAYSSTATGTPQAAAGAPTALALTPGAGQMGASWKAPADNGGAAITDYSLQYRASGVSSWSTFTHTASTATQATVTGLSNGTAYDVRVAAVTSVGTGTYTATATATPQTTPDTPTGLNLAGGNGTLDVTWSAPTGTGGSAITDYVVQYKLASASSWSTFTHDPSTTLKAKLTGLTNGSSYTVRVAAVNAQGTGAYSTSATGAPAAMIPDAPAALAADAGPSRLTLSWTAPASDGGSAISDYAVQYKLSSASTWTTFTHTASTSPKATITSLVNGSSYDVRVAAVNSVGTGSYSATVSAAPHAAAGQVVRSTVTISPAAVSTFAGSGAQGTDDGTASTAMLNNPYGLRIVGAFGYFFDNNRLRKIDMASGAVTTISATDSTTCADSSNPTQAMGPGGQLVDDGAFLYWVSLCGNDPSHSMLRSMDLASGAVTKVSDAPYATAVTVGPGGTLYVAAGPTPDSGTSALLQKVDTVSQTLSTVASINALDGMSAARIGALTSDATRLWATVASSTSSSDARVIQIDPSTGTTTLLAGSVRSNTNTALSGDTLLSAGDYLYATSGVFSDSSQNGSRNVQVARLTKSNGAWTIIAGMDLQGYRDSTGAAALFGTLSSIDTDGNALYVTDAGDHRIRKLVQGTALPVTTPTRPNLSVSPAKVSTFAGSGTQGSDDGSSSNATLSSPLGLHVVDGYGYFFDAGRLRKVNMSTGAITTVWTRSANVLCDDSQDPATASGSLAKGQMTDDGTFLYWVSDCYQRDTWWNPTIFRTLVRRMDLSTGTVSTVAAVPGATAVTMGPGNVLYVASQPSGSTKTLLQKIDTVNQTLTTVTTIQPIDGMSGALLDAMTSDATSLWATVSSSSGSTDVRVIKIDPSTWATTVLAGSARQDTTAALTGDTLVSAGDYLYASSGIFSDSSRNGDRNVQVARLSKSDGSWSTIAGTDVHGYRDANGSTALFGKITGLDVDGSAIYAVDSGNYRIRKLVQGNALPVTTPTRANLSISPAKVTTFAGSGTQGSDDGSSSNATLSNPLGLHVVDGFGYFFDAGRLRKVNMSTGAVTTVWTRAANVLCDDSQDPATASGSLAKGQMSDDGAFLYWVSDCYQRDTSWNPTVFKTLVRRMNLDTGTVSTVAAVPGATALTMGPGNLLYVASQPSGSTNTLLQKIDTVNQTLTTVATIQPLNGMSGARIGALTSDATSLWASIASSAGSSDARVIKIAPTTGAATVLLGSIRNDTSAALTGDTLVSAGDYLYGSSGIFSESTRNGYSNVQIARLAKTDGTWSTIAGTDLQGYRDDTGASALLGTITGIDVTDDGIYVTDASSRVIRKLAQGTPLPSNPPARDSASVSPAAISSFAGSDSGDLADGTGTDAGMNQPAGLHIVDGYGYFFANNRMRKIRMSTGAVTTVWTGNTSLRCDDTVNPATATGSLLTGQITDDGSFLYWVSDCYQNDTWNNPTLLRTLVRRMNLSTGTVSTLAAVPNATAVTVGPDGAVYVASSPTGSSNALLQRIDPINQIPVTLTTIAPPTGMSDTRVYALAGDSTGLWAGITSLNGKQAILKIDAANGGTTTFYTGYTTGADTSALVVAGSYLYGQYAWQNVSYHAETGNVGVSTVNGLGRWNKTTGDFTRILAPTGADLAIPVPGGTSSTTPLQINGLDADGSNLYLSSKSGTRIFKLRYTPPLPPTPAQAVGGSNPSVNTDCSCSVGSPVDLDTGAQWDTTTDLLIPGRGIPLQLARTYDTRRATTNGRMGYGWNDSYNWKLTVDTSNGPQAGWVAIRQDNGSEATFLPPAGNAPLGTNGLPTGPYTSAPGVLSTLVRNSDGTWTLTIDQRTTYTFDDGGRLTAITDLNGYRTALAYDSSGRLTTVTDPAGRTLTYTYDASNRIQTITDPANRVLTYTYDSAGNLASVTNLAGGHWTMAYDSAHLLTGMTDPRGNTTTTVYTDGKVSAQTDRRGKTTTFDYGTTNANGDHITTITRPTGTKDSYTYESGRRTATTRAAGTPDASTQTFTYDPATNAMASVTDNAGNTTTYTYDERGNQTSATDALGHVTRTTYNALNLPLAVTDASGFTTTSTYDSAGRLLSVSRPLTGTSGGSAGSTVISSTYTYGDSAHPGDLTSTTDADGKTTTFTYDADGDQATVTDPSGRTTTTTHNTVGWQTSVTTPGGHTITYSNFTTGGQPGTVTDALGHQTRYLYDNNGNTTDVTDAENRQTTTTYNENDQPTQVTLNGAIQSTATYDGDGNQVTSTDALGHTTTTTYDGLNRPTATTDALSHSTHYGYNTAGDQTTVTDASGHTTTTTYDADHQAVRVTTPENRTVTSTYDALGRVTASTDAANRVTATSYDSLGRRTQTAEGTTAQQQSGTLSVTQKWTYDHVGNILTSTDGVKGTTTYTRDDAGRATTVTDPLGRVTSLTYDADGNQITTTKPDHSVTTTSYDADGQVTGIDYPTGTPDVGYTYDATGRRVSMSDDTGTTSYTYNTRGQLTGTIHGTGPSATTLTYTYDAAGRRTTVIYPGTGHTLTYGYDDADRMTSVTDWANRTTTYTYNINDTLKATALPNGVTTSYGYDASGLTTAITSTSNTGGTSSSPSMVVDLRYTYDNTGLLTDTRDVTDPANPVDHAYTWDSRSRLSAITSASSSPGTGTITFDAANRLTTNLGTSYTLDAAGQLTTSTTPATGTTAASSGTYTYNDLGQRTKTVTTTGSTSTTKTYGYNADDKLTSYTDTAVAGLSLAYTYDGDGLRASKTRTAAAQTTTSTYLWDTSASLPLMLEDGDSYYLYGNASSPYAQISTTTGAITYLQADVNGSTVATTDATGTRTGTWTYDPYGAITRSTGVGQTPFKYAGEYRDTDTGFTYLRARDYDPATGSLLTRDPLEQITNSPYGYVSGNPLQYGDPTGLCNWWLWQCGGAMSDLGKSAATSAVNVGRGATGGLTDDIANFISPGASCTVDSSSAWARVAYGSGLAGSLLTGAGEKAILGRSGSEIAKPAVSWSERAFTNRWIGVDSPALGHKFARGAPGFLNRPGSRLKLGWSAGPNKGGGWEIRIGVGVNPEKPNQALYHGHIPAIHVPNNVANPILSTIRTLRGL</sequence>
<reference evidence="7 8" key="1">
    <citation type="submission" date="2021-05" db="EMBL/GenBank/DDBJ databases">
        <title>Kineosporia and Streptomyces sp. nov. two new marine actinobacteria isolated from Coral.</title>
        <authorList>
            <person name="Buangrab K."/>
            <person name="Sutthacheep M."/>
            <person name="Yeemin T."/>
            <person name="Harunari E."/>
            <person name="Igarashi Y."/>
            <person name="Kanchanasin P."/>
            <person name="Tanasupawat S."/>
            <person name="Phongsopitanun W."/>
        </authorList>
    </citation>
    <scope>NUCLEOTIDE SEQUENCE [LARGE SCALE GENOMIC DNA]</scope>
    <source>
        <strain evidence="7 8">J2-2</strain>
    </source>
</reference>
<dbReference type="InterPro" id="IPR022385">
    <property type="entry name" value="Rhs_assc_core"/>
</dbReference>
<feature type="region of interest" description="Disordered" evidence="4">
    <location>
        <begin position="864"/>
        <end position="898"/>
    </location>
</feature>
<protein>
    <submittedName>
        <fullName evidence="7">Fibronectin type III domain-containing protein</fullName>
    </submittedName>
</protein>
<dbReference type="Gene3D" id="2.60.40.10">
    <property type="entry name" value="Immunoglobulins"/>
    <property type="match status" value="5"/>
</dbReference>
<evidence type="ECO:0000259" key="6">
    <source>
        <dbReference type="PROSITE" id="PS50853"/>
    </source>
</evidence>
<keyword evidence="5" id="KW-1133">Transmembrane helix</keyword>
<dbReference type="Gene3D" id="2.180.10.10">
    <property type="entry name" value="RHS repeat-associated core"/>
    <property type="match status" value="4"/>
</dbReference>
<dbReference type="NCBIfam" id="TIGR01643">
    <property type="entry name" value="YD_repeat_2x"/>
    <property type="match status" value="15"/>
</dbReference>
<evidence type="ECO:0000256" key="4">
    <source>
        <dbReference type="SAM" id="MobiDB-lite"/>
    </source>
</evidence>
<keyword evidence="3" id="KW-0624">Polysaccharide degradation</keyword>
<keyword evidence="3" id="KW-0119">Carbohydrate metabolism</keyword>
<dbReference type="InterPro" id="IPR045351">
    <property type="entry name" value="DUF6531"/>
</dbReference>
<dbReference type="Pfam" id="PF05593">
    <property type="entry name" value="RHS_repeat"/>
    <property type="match status" value="5"/>
</dbReference>
<feature type="region of interest" description="Disordered" evidence="4">
    <location>
        <begin position="2346"/>
        <end position="2366"/>
    </location>
</feature>
<feature type="region of interest" description="Disordered" evidence="4">
    <location>
        <begin position="2204"/>
        <end position="2223"/>
    </location>
</feature>
<dbReference type="Pfam" id="PF00041">
    <property type="entry name" value="fn3"/>
    <property type="match status" value="5"/>
</dbReference>
<keyword evidence="2" id="KW-0378">Hydrolase</keyword>
<dbReference type="EMBL" id="JAHBAY010000025">
    <property type="protein sequence ID" value="MBT0774216.1"/>
    <property type="molecule type" value="Genomic_DNA"/>
</dbReference>